<accession>A0A9X3F8H0</accession>
<dbReference type="RefSeq" id="WP_267777818.1">
    <property type="nucleotide sequence ID" value="NZ_JAPNKE010000002.1"/>
</dbReference>
<protein>
    <submittedName>
        <fullName evidence="1">Uncharacterized protein</fullName>
    </submittedName>
</protein>
<comment type="caution">
    <text evidence="1">The sequence shown here is derived from an EMBL/GenBank/DDBJ whole genome shotgun (WGS) entry which is preliminary data.</text>
</comment>
<dbReference type="EMBL" id="JAPNKE010000002">
    <property type="protein sequence ID" value="MCY1013713.1"/>
    <property type="molecule type" value="Genomic_DNA"/>
</dbReference>
<gene>
    <name evidence="1" type="ORF">OV079_50955</name>
</gene>
<sequence>MIGPSHVFAARPGNAPNAVRVSLGAARSRAELGRGLTILAELLDSPTWSALR</sequence>
<evidence type="ECO:0000313" key="1">
    <source>
        <dbReference type="EMBL" id="MCY1013713.1"/>
    </source>
</evidence>
<proteinExistence type="predicted"/>
<reference evidence="1" key="1">
    <citation type="submission" date="2022-11" db="EMBL/GenBank/DDBJ databases">
        <title>Minimal conservation of predation-associated metabolite biosynthetic gene clusters underscores biosynthetic potential of Myxococcota including descriptions for ten novel species: Archangium lansinium sp. nov., Myxococcus landrumus sp. nov., Nannocystis bai.</title>
        <authorList>
            <person name="Ahearne A."/>
            <person name="Stevens C."/>
            <person name="Phillips K."/>
        </authorList>
    </citation>
    <scope>NUCLEOTIDE SEQUENCE</scope>
    <source>
        <strain evidence="1">Na p29</strain>
    </source>
</reference>
<organism evidence="1 2">
    <name type="scientific">Nannocystis pusilla</name>
    <dbReference type="NCBI Taxonomy" id="889268"/>
    <lineage>
        <taxon>Bacteria</taxon>
        <taxon>Pseudomonadati</taxon>
        <taxon>Myxococcota</taxon>
        <taxon>Polyangia</taxon>
        <taxon>Nannocystales</taxon>
        <taxon>Nannocystaceae</taxon>
        <taxon>Nannocystis</taxon>
    </lineage>
</organism>
<name>A0A9X3F8H0_9BACT</name>
<dbReference type="AlphaFoldDB" id="A0A9X3F8H0"/>
<dbReference type="Proteomes" id="UP001150924">
    <property type="component" value="Unassembled WGS sequence"/>
</dbReference>
<evidence type="ECO:0000313" key="2">
    <source>
        <dbReference type="Proteomes" id="UP001150924"/>
    </source>
</evidence>
<keyword evidence="2" id="KW-1185">Reference proteome</keyword>